<keyword evidence="1" id="KW-0812">Transmembrane</keyword>
<evidence type="ECO:0000256" key="1">
    <source>
        <dbReference type="SAM" id="Phobius"/>
    </source>
</evidence>
<evidence type="ECO:0000313" key="2">
    <source>
        <dbReference type="EMBL" id="KNE22758.1"/>
    </source>
</evidence>
<dbReference type="Proteomes" id="UP000037511">
    <property type="component" value="Unassembled WGS sequence"/>
</dbReference>
<accession>A0AAW3HUX7</accession>
<reference evidence="2 3" key="1">
    <citation type="submission" date="2015-07" db="EMBL/GenBank/DDBJ databases">
        <title>Draft genome of Achromobacter spanius.</title>
        <authorList>
            <person name="Wang X."/>
        </authorList>
    </citation>
    <scope>NUCLEOTIDE SEQUENCE [LARGE SCALE GENOMIC DNA]</scope>
    <source>
        <strain evidence="2 3">CGMCC9173</strain>
    </source>
</reference>
<feature type="transmembrane region" description="Helical" evidence="1">
    <location>
        <begin position="20"/>
        <end position="42"/>
    </location>
</feature>
<evidence type="ECO:0000313" key="3">
    <source>
        <dbReference type="Proteomes" id="UP000037511"/>
    </source>
</evidence>
<dbReference type="InterPro" id="IPR007047">
    <property type="entry name" value="Flp_Fap"/>
</dbReference>
<keyword evidence="1" id="KW-1133">Transmembrane helix</keyword>
<name>A0AAW3HUX7_9BURK</name>
<gene>
    <name evidence="2" type="ORF">AFM18_28820</name>
</gene>
<protein>
    <submittedName>
        <fullName evidence="2">Pilus assembly protein</fullName>
    </submittedName>
</protein>
<dbReference type="AlphaFoldDB" id="A0AAW3HUX7"/>
<dbReference type="RefSeq" id="WP_050450325.1">
    <property type="nucleotide sequence ID" value="NZ_JBLWYY010000035.1"/>
</dbReference>
<dbReference type="Pfam" id="PF04964">
    <property type="entry name" value="Flp_Fap"/>
    <property type="match status" value="1"/>
</dbReference>
<dbReference type="EMBL" id="LGVG01000078">
    <property type="protein sequence ID" value="KNE22758.1"/>
    <property type="molecule type" value="Genomic_DNA"/>
</dbReference>
<sequence length="62" mass="6147">MKAKLAQFWNDEDGITALEYGLIAGLVAVALIAAVGTFTDALGDMFTGLGGKLDTAGGTAGG</sequence>
<keyword evidence="1" id="KW-0472">Membrane</keyword>
<organism evidence="2 3">
    <name type="scientific">Achromobacter spanius</name>
    <dbReference type="NCBI Taxonomy" id="217203"/>
    <lineage>
        <taxon>Bacteria</taxon>
        <taxon>Pseudomonadati</taxon>
        <taxon>Pseudomonadota</taxon>
        <taxon>Betaproteobacteria</taxon>
        <taxon>Burkholderiales</taxon>
        <taxon>Alcaligenaceae</taxon>
        <taxon>Achromobacter</taxon>
    </lineage>
</organism>
<proteinExistence type="predicted"/>
<comment type="caution">
    <text evidence="2">The sequence shown here is derived from an EMBL/GenBank/DDBJ whole genome shotgun (WGS) entry which is preliminary data.</text>
</comment>